<feature type="transmembrane region" description="Helical" evidence="6">
    <location>
        <begin position="126"/>
        <end position="146"/>
    </location>
</feature>
<feature type="transmembrane region" description="Helical" evidence="6">
    <location>
        <begin position="98"/>
        <end position="119"/>
    </location>
</feature>
<accession>A0A7D3Y2F0</accession>
<dbReference type="Proteomes" id="UP000503088">
    <property type="component" value="Chromosome"/>
</dbReference>
<evidence type="ECO:0000313" key="7">
    <source>
        <dbReference type="EMBL" id="QKG85920.1"/>
    </source>
</evidence>
<evidence type="ECO:0000256" key="2">
    <source>
        <dbReference type="ARBA" id="ARBA00008974"/>
    </source>
</evidence>
<feature type="transmembrane region" description="Helical" evidence="6">
    <location>
        <begin position="199"/>
        <end position="222"/>
    </location>
</feature>
<dbReference type="GO" id="GO:0005886">
    <property type="term" value="C:plasma membrane"/>
    <property type="evidence" value="ECO:0007669"/>
    <property type="project" value="TreeGrafter"/>
</dbReference>
<feature type="transmembrane region" description="Helical" evidence="6">
    <location>
        <begin position="166"/>
        <end position="187"/>
    </location>
</feature>
<feature type="transmembrane region" description="Helical" evidence="6">
    <location>
        <begin position="228"/>
        <end position="248"/>
    </location>
</feature>
<evidence type="ECO:0000313" key="8">
    <source>
        <dbReference type="Proteomes" id="UP000503088"/>
    </source>
</evidence>
<dbReference type="CDD" id="cd11484">
    <property type="entry name" value="SLC-NCS1sbd_CobB-like"/>
    <property type="match status" value="1"/>
</dbReference>
<dbReference type="PANTHER" id="PTHR30569:SF0">
    <property type="entry name" value="CYTOSINE PERMEASE"/>
    <property type="match status" value="1"/>
</dbReference>
<name>A0A7D3Y2F0_9BACL</name>
<keyword evidence="4 6" id="KW-1133">Transmembrane helix</keyword>
<organism evidence="7 8">
    <name type="scientific">Kroppenstedtia pulmonis</name>
    <dbReference type="NCBI Taxonomy" id="1380685"/>
    <lineage>
        <taxon>Bacteria</taxon>
        <taxon>Bacillati</taxon>
        <taxon>Bacillota</taxon>
        <taxon>Bacilli</taxon>
        <taxon>Bacillales</taxon>
        <taxon>Thermoactinomycetaceae</taxon>
        <taxon>Kroppenstedtia</taxon>
    </lineage>
</organism>
<comment type="similarity">
    <text evidence="2">Belongs to the purine-cytosine permease (2.A.39) family.</text>
</comment>
<feature type="transmembrane region" description="Helical" evidence="6">
    <location>
        <begin position="20"/>
        <end position="38"/>
    </location>
</feature>
<proteinExistence type="inferred from homology"/>
<evidence type="ECO:0000256" key="3">
    <source>
        <dbReference type="ARBA" id="ARBA00022692"/>
    </source>
</evidence>
<dbReference type="GO" id="GO:0015209">
    <property type="term" value="F:cytosine transmembrane transporter activity"/>
    <property type="evidence" value="ECO:0007669"/>
    <property type="project" value="InterPro"/>
</dbReference>
<protein>
    <submittedName>
        <fullName evidence="7">Cytosine permease</fullName>
    </submittedName>
</protein>
<dbReference type="EMBL" id="CP048104">
    <property type="protein sequence ID" value="QKG85920.1"/>
    <property type="molecule type" value="Genomic_DNA"/>
</dbReference>
<dbReference type="InterPro" id="IPR001248">
    <property type="entry name" value="Pur-cyt_permease"/>
</dbReference>
<dbReference type="AlphaFoldDB" id="A0A7D3Y2F0"/>
<evidence type="ECO:0000256" key="4">
    <source>
        <dbReference type="ARBA" id="ARBA00022989"/>
    </source>
</evidence>
<reference evidence="7 8" key="1">
    <citation type="submission" date="2020-01" db="EMBL/GenBank/DDBJ databases">
        <authorList>
            <person name="Gulvik C.A."/>
            <person name="Batra D.G."/>
        </authorList>
    </citation>
    <scope>NUCLEOTIDE SEQUENCE [LARGE SCALE GENOMIC DNA]</scope>
    <source>
        <strain evidence="7 8">W9323</strain>
    </source>
</reference>
<feature type="transmembrane region" description="Helical" evidence="6">
    <location>
        <begin position="356"/>
        <end position="377"/>
    </location>
</feature>
<dbReference type="InterPro" id="IPR030191">
    <property type="entry name" value="CodB"/>
</dbReference>
<feature type="transmembrane region" description="Helical" evidence="6">
    <location>
        <begin position="275"/>
        <end position="292"/>
    </location>
</feature>
<dbReference type="PANTHER" id="PTHR30569">
    <property type="entry name" value="CYTOSINE TRANSPORTER CODB"/>
    <property type="match status" value="1"/>
</dbReference>
<feature type="transmembrane region" description="Helical" evidence="6">
    <location>
        <begin position="298"/>
        <end position="320"/>
    </location>
</feature>
<keyword evidence="5 6" id="KW-0472">Membrane</keyword>
<dbReference type="Pfam" id="PF02133">
    <property type="entry name" value="Transp_cyt_pur"/>
    <property type="match status" value="1"/>
</dbReference>
<evidence type="ECO:0000256" key="6">
    <source>
        <dbReference type="SAM" id="Phobius"/>
    </source>
</evidence>
<sequence length="397" mass="41805">MAVSGMFAGAALSAGMSLKQIILAILIGNLVLALYGGLTGAIGAKTGVSTTMLARRAFGRFGSLIISLVWAVTLIGWFSVQAGFFGHTIHTMYPEGGFFSSVPVAASWGGILMILTAYFGYKGIRLLSNIAIPLLLLLSLFGIYLGISHVGGWNNLSQTITEPISIVEGIVLVVGTFAVGAVIQPDISRYAKSSKDSWIAILIGMVIANGFIVFAGAVTALSMGTGDLPAAMLQIGLGFPAMLVLIAAQWTSNDSNLYSASLALSNIVRVSKNKIVMAVGLTATAIGAAGLADYLTDWLVALGIAIPPVAGILIADYYLIHKQRYRFGPGTTYAKVVWPAFIAWLLGILAGSYIQWGIPSLTSLLVALLVHWGLFVIGRRTNLKLTSGDTLEKEDGF</sequence>
<dbReference type="Gene3D" id="1.10.4160.10">
    <property type="entry name" value="Hydantoin permease"/>
    <property type="match status" value="1"/>
</dbReference>
<dbReference type="KEGG" id="kpul:GXN76_05515"/>
<keyword evidence="8" id="KW-1185">Reference proteome</keyword>
<gene>
    <name evidence="7" type="ORF">GXN76_05515</name>
</gene>
<evidence type="ECO:0000256" key="1">
    <source>
        <dbReference type="ARBA" id="ARBA00004141"/>
    </source>
</evidence>
<comment type="subcellular location">
    <subcellularLocation>
        <location evidence="1">Membrane</location>
        <topology evidence="1">Multi-pass membrane protein</topology>
    </subcellularLocation>
</comment>
<keyword evidence="3 6" id="KW-0812">Transmembrane</keyword>
<evidence type="ECO:0000256" key="5">
    <source>
        <dbReference type="ARBA" id="ARBA00023136"/>
    </source>
</evidence>
<feature type="transmembrane region" description="Helical" evidence="6">
    <location>
        <begin position="332"/>
        <end position="350"/>
    </location>
</feature>
<feature type="transmembrane region" description="Helical" evidence="6">
    <location>
        <begin position="58"/>
        <end position="78"/>
    </location>
</feature>